<dbReference type="Pfam" id="PF19698">
    <property type="entry name" value="DUF6197"/>
    <property type="match status" value="1"/>
</dbReference>
<dbReference type="InterPro" id="IPR045677">
    <property type="entry name" value="DUF6197"/>
</dbReference>
<dbReference type="EMBL" id="ON529850">
    <property type="protein sequence ID" value="UTC28188.1"/>
    <property type="molecule type" value="Genomic_DNA"/>
</dbReference>
<gene>
    <name evidence="1" type="ORF">GURKE_01570</name>
</gene>
<proteinExistence type="predicted"/>
<name>A0A9E7SQI2_9CAUD</name>
<sequence>MLNEKPTYQSVADNSLRAAHDPAAYRRAAEIIRTKGMVKGSFAAIDPNDLNTRVDITNPAATCYCIMGAMALAGLELGHFKVNAENHPYYADRTDADAYGFGMIQHATPVMELPMSANGWNNLATTTTEDVIAALERGAANLESRG</sequence>
<organism evidence="1 2">
    <name type="scientific">Brevundimonas phage vB_BpoS-Gurke</name>
    <dbReference type="NCBI Taxonomy" id="2948599"/>
    <lineage>
        <taxon>Viruses</taxon>
        <taxon>Duplodnaviria</taxon>
        <taxon>Heunggongvirae</taxon>
        <taxon>Uroviricota</taxon>
        <taxon>Caudoviricetes</taxon>
        <taxon>Jeanschmidtviridae</taxon>
        <taxon>Kikimoravirus</taxon>
        <taxon>Kikimoravirus gurke</taxon>
    </lineage>
</organism>
<dbReference type="Proteomes" id="UP001055634">
    <property type="component" value="Segment"/>
</dbReference>
<protein>
    <submittedName>
        <fullName evidence="1">Uncharacterized protein</fullName>
    </submittedName>
</protein>
<accession>A0A9E7SQI2</accession>
<evidence type="ECO:0000313" key="1">
    <source>
        <dbReference type="EMBL" id="UTC28188.1"/>
    </source>
</evidence>
<keyword evidence="2" id="KW-1185">Reference proteome</keyword>
<evidence type="ECO:0000313" key="2">
    <source>
        <dbReference type="Proteomes" id="UP001055634"/>
    </source>
</evidence>
<reference evidence="1" key="1">
    <citation type="submission" date="2022-04" db="EMBL/GenBank/DDBJ databases">
        <authorList>
            <person name="Friedrich I."/>
            <person name="Schneider D."/>
            <person name="Poehlein A."/>
            <person name="Hertel R."/>
            <person name="Daniel R."/>
        </authorList>
    </citation>
    <scope>NUCLEOTIDE SEQUENCE</scope>
</reference>